<reference evidence="1" key="1">
    <citation type="submission" date="2020-10" db="EMBL/GenBank/DDBJ databases">
        <authorList>
            <person name="Gilroy R."/>
        </authorList>
    </citation>
    <scope>NUCLEOTIDE SEQUENCE</scope>
    <source>
        <strain evidence="1">B1-20833</strain>
    </source>
</reference>
<accession>A0A9D9ERD6</accession>
<evidence type="ECO:0000313" key="2">
    <source>
        <dbReference type="Proteomes" id="UP000823661"/>
    </source>
</evidence>
<organism evidence="1 2">
    <name type="scientific">Candidatus Cryptobacteroides intestinavium</name>
    <dbReference type="NCBI Taxonomy" id="2840766"/>
    <lineage>
        <taxon>Bacteria</taxon>
        <taxon>Pseudomonadati</taxon>
        <taxon>Bacteroidota</taxon>
        <taxon>Bacteroidia</taxon>
        <taxon>Bacteroidales</taxon>
        <taxon>Candidatus Cryptobacteroides</taxon>
    </lineage>
</organism>
<dbReference type="AlphaFoldDB" id="A0A9D9ERD6"/>
<sequence>MDELTRERLIGWAEEYNDPKYFEEDPIIFPRRFAEQFRSGKCSIADVEIAAVIAAHLAWGRRCMIVRDCGRAFDEMGWKPYDYVMRGEYRDEDSSLHRTVKWSEFARICSNLKEVYSARGSIEGMSNTEIRCRIYGRKEDPKAPDKKINMMRRWLVRNDGKVDLGLWKDSSPADLTIPLDVHVYGQATALGLTERKSKDIVTAREITAAFNDIFPGDPCKGDFALFGYGVTHH</sequence>
<evidence type="ECO:0000313" key="1">
    <source>
        <dbReference type="EMBL" id="MBO8451361.1"/>
    </source>
</evidence>
<reference evidence="1" key="2">
    <citation type="journal article" date="2021" name="PeerJ">
        <title>Extensive microbial diversity within the chicken gut microbiome revealed by metagenomics and culture.</title>
        <authorList>
            <person name="Gilroy R."/>
            <person name="Ravi A."/>
            <person name="Getino M."/>
            <person name="Pursley I."/>
            <person name="Horton D.L."/>
            <person name="Alikhan N.F."/>
            <person name="Baker D."/>
            <person name="Gharbi K."/>
            <person name="Hall N."/>
            <person name="Watson M."/>
            <person name="Adriaenssens E.M."/>
            <person name="Foster-Nyarko E."/>
            <person name="Jarju S."/>
            <person name="Secka A."/>
            <person name="Antonio M."/>
            <person name="Oren A."/>
            <person name="Chaudhuri R.R."/>
            <person name="La Ragione R."/>
            <person name="Hildebrand F."/>
            <person name="Pallen M.J."/>
        </authorList>
    </citation>
    <scope>NUCLEOTIDE SEQUENCE</scope>
    <source>
        <strain evidence="1">B1-20833</strain>
    </source>
</reference>
<dbReference type="InterPro" id="IPR014127">
    <property type="entry name" value="CHP02757"/>
</dbReference>
<dbReference type="EMBL" id="JADIMI010000007">
    <property type="protein sequence ID" value="MBO8451361.1"/>
    <property type="molecule type" value="Genomic_DNA"/>
</dbReference>
<proteinExistence type="predicted"/>
<dbReference type="Proteomes" id="UP000823661">
    <property type="component" value="Unassembled WGS sequence"/>
</dbReference>
<comment type="caution">
    <text evidence="1">The sequence shown here is derived from an EMBL/GenBank/DDBJ whole genome shotgun (WGS) entry which is preliminary data.</text>
</comment>
<protein>
    <submittedName>
        <fullName evidence="1">DUF2400 domain-containing protein</fullName>
    </submittedName>
</protein>
<dbReference type="Pfam" id="PF09674">
    <property type="entry name" value="DUF2400"/>
    <property type="match status" value="2"/>
</dbReference>
<gene>
    <name evidence="1" type="ORF">IAC06_00550</name>
</gene>
<name>A0A9D9ERD6_9BACT</name>